<gene>
    <name evidence="2" type="ORF">BCR38DRAFT_488614</name>
</gene>
<evidence type="ECO:0000256" key="1">
    <source>
        <dbReference type="SAM" id="SignalP"/>
    </source>
</evidence>
<organism evidence="2 3">
    <name type="scientific">Pseudomassariella vexata</name>
    <dbReference type="NCBI Taxonomy" id="1141098"/>
    <lineage>
        <taxon>Eukaryota</taxon>
        <taxon>Fungi</taxon>
        <taxon>Dikarya</taxon>
        <taxon>Ascomycota</taxon>
        <taxon>Pezizomycotina</taxon>
        <taxon>Sordariomycetes</taxon>
        <taxon>Xylariomycetidae</taxon>
        <taxon>Amphisphaeriales</taxon>
        <taxon>Pseudomassariaceae</taxon>
        <taxon>Pseudomassariella</taxon>
    </lineage>
</organism>
<dbReference type="Proteomes" id="UP000193689">
    <property type="component" value="Unassembled WGS sequence"/>
</dbReference>
<evidence type="ECO:0000313" key="2">
    <source>
        <dbReference type="EMBL" id="ORY59591.1"/>
    </source>
</evidence>
<proteinExistence type="predicted"/>
<dbReference type="EMBL" id="MCFJ01000013">
    <property type="protein sequence ID" value="ORY59591.1"/>
    <property type="molecule type" value="Genomic_DNA"/>
</dbReference>
<comment type="caution">
    <text evidence="2">The sequence shown here is derived from an EMBL/GenBank/DDBJ whole genome shotgun (WGS) entry which is preliminary data.</text>
</comment>
<keyword evidence="3" id="KW-1185">Reference proteome</keyword>
<sequence length="222" mass="24875">MRILPSSSVMTILKSCVVALPGANGGEIWNPERCAEYEKRKIYLVCPHVDRESSTDWMAYYAMIVAPERRLQVYEPQKEGFSDGIADYIGSTLLEAGSDTTAATLVGLSKPFIFSNRNHFTSVPAGGYVRACTSPDWSLFLVISRLLYAFDFQMPVDPATGEEVVPDMRDLSAGIFVMPRLFGREIASKSEPKARIVREERGNMDELLDREIQWRDVPKGLV</sequence>
<name>A0A1Y2DK55_9PEZI</name>
<dbReference type="STRING" id="1141098.A0A1Y2DK55"/>
<evidence type="ECO:0000313" key="3">
    <source>
        <dbReference type="Proteomes" id="UP000193689"/>
    </source>
</evidence>
<feature type="signal peptide" evidence="1">
    <location>
        <begin position="1"/>
        <end position="25"/>
    </location>
</feature>
<dbReference type="GeneID" id="63780509"/>
<evidence type="ECO:0008006" key="4">
    <source>
        <dbReference type="Google" id="ProtNLM"/>
    </source>
</evidence>
<dbReference type="RefSeq" id="XP_040712165.1">
    <property type="nucleotide sequence ID" value="XM_040864297.1"/>
</dbReference>
<feature type="chain" id="PRO_5011000579" description="Cytochrome P450" evidence="1">
    <location>
        <begin position="26"/>
        <end position="222"/>
    </location>
</feature>
<keyword evidence="1" id="KW-0732">Signal</keyword>
<dbReference type="InParanoid" id="A0A1Y2DK55"/>
<dbReference type="OrthoDB" id="1055148at2759"/>
<accession>A0A1Y2DK55</accession>
<dbReference type="AlphaFoldDB" id="A0A1Y2DK55"/>
<protein>
    <recommendedName>
        <fullName evidence="4">Cytochrome P450</fullName>
    </recommendedName>
</protein>
<reference evidence="2 3" key="1">
    <citation type="submission" date="2016-07" db="EMBL/GenBank/DDBJ databases">
        <title>Pervasive Adenine N6-methylation of Active Genes in Fungi.</title>
        <authorList>
            <consortium name="DOE Joint Genome Institute"/>
            <person name="Mondo S.J."/>
            <person name="Dannebaum R.O."/>
            <person name="Kuo R.C."/>
            <person name="Labutti K."/>
            <person name="Haridas S."/>
            <person name="Kuo A."/>
            <person name="Salamov A."/>
            <person name="Ahrendt S.R."/>
            <person name="Lipzen A."/>
            <person name="Sullivan W."/>
            <person name="Andreopoulos W.B."/>
            <person name="Clum A."/>
            <person name="Lindquist E."/>
            <person name="Daum C."/>
            <person name="Ramamoorthy G.K."/>
            <person name="Gryganskyi A."/>
            <person name="Culley D."/>
            <person name="Magnuson J.K."/>
            <person name="James T.Y."/>
            <person name="O'Malley M.A."/>
            <person name="Stajich J.E."/>
            <person name="Spatafora J.W."/>
            <person name="Visel A."/>
            <person name="Grigoriev I.V."/>
        </authorList>
    </citation>
    <scope>NUCLEOTIDE SEQUENCE [LARGE SCALE GENOMIC DNA]</scope>
    <source>
        <strain evidence="2 3">CBS 129021</strain>
    </source>
</reference>